<evidence type="ECO:0000256" key="1">
    <source>
        <dbReference type="ARBA" id="ARBA00004651"/>
    </source>
</evidence>
<sequence>MKKYLKLTNWQLTWKFFLIFFFLILIPVLVFGLIISDQANQAAQNQVVNDTKKNLEKASENLSNVFQEIEDISSYMIYSEDFRNYFNTRSGPENQDTLNMLEERISGYTVFHLNESSYLHSITLESEYDNTFHIGKLIEERQQNEIGNKLEAMTLDGRPFWSGSYTITEYSGNDSKVISLFRVINDLNDLTRELGMVTIRLDSSKLYELIELENPDLDQIVVLNEKYNVVLHEDAEIIGSSYKYEIPLSDLDQASDFTYEQDGESYHAVIQPLDHTNLTLIATVDNSSIKQGLSGLRTMIQLMIIVLILLGIAAMIGFYHFNIKRIIELTDQTEKVERGDFSAKVTAGSLDEIGMLASRFNQMVDQINQLINTKYKMELQTRNAELKLLQSQINPHFLYNTLDMIRWTARLGNPEETGRLIEMLSKMFRLSLNRGNDWIHLKDELEYCSLYLQLQQYRLGTSLKIAVYCEAGIDRAMILKQMIQPLIENSIQYTDGNAASPKRIYMRCFTEEDDLIIDVMDNGKGFPSDIDKVISDGTALANMIERLSLAYGERASLTMQNHELGGAWVRIRLPYENENPHISLKGG</sequence>
<keyword evidence="9 12" id="KW-1133">Transmembrane helix</keyword>
<dbReference type="InterPro" id="IPR050640">
    <property type="entry name" value="Bact_2-comp_sensor_kinase"/>
</dbReference>
<dbReference type="EMBL" id="JBHUPG010000023">
    <property type="protein sequence ID" value="MFD2912722.1"/>
    <property type="molecule type" value="Genomic_DNA"/>
</dbReference>
<evidence type="ECO:0000256" key="6">
    <source>
        <dbReference type="ARBA" id="ARBA00022741"/>
    </source>
</evidence>
<dbReference type="Gene3D" id="3.30.565.10">
    <property type="entry name" value="Histidine kinase-like ATPase, C-terminal domain"/>
    <property type="match status" value="1"/>
</dbReference>
<dbReference type="InterPro" id="IPR010559">
    <property type="entry name" value="Sig_transdc_His_kin_internal"/>
</dbReference>
<accession>A0ABW5ZMB1</accession>
<keyword evidence="15" id="KW-1185">Reference proteome</keyword>
<dbReference type="Gene3D" id="3.30.450.20">
    <property type="entry name" value="PAS domain"/>
    <property type="match status" value="1"/>
</dbReference>
<comment type="subcellular location">
    <subcellularLocation>
        <location evidence="1">Cell membrane</location>
        <topology evidence="1">Multi-pass membrane protein</topology>
    </subcellularLocation>
</comment>
<dbReference type="SUPFAM" id="SSF55874">
    <property type="entry name" value="ATPase domain of HSP90 chaperone/DNA topoisomerase II/histidine kinase"/>
    <property type="match status" value="1"/>
</dbReference>
<dbReference type="SUPFAM" id="SSF158472">
    <property type="entry name" value="HAMP domain-like"/>
    <property type="match status" value="1"/>
</dbReference>
<keyword evidence="5 12" id="KW-0812">Transmembrane</keyword>
<dbReference type="CDD" id="cd06225">
    <property type="entry name" value="HAMP"/>
    <property type="match status" value="1"/>
</dbReference>
<dbReference type="EC" id="2.7.13.3" evidence="14"/>
<name>A0ABW5ZMB1_9BACL</name>
<organism evidence="14 15">
    <name type="scientific">Jeotgalibacillus terrae</name>
    <dbReference type="NCBI Taxonomy" id="587735"/>
    <lineage>
        <taxon>Bacteria</taxon>
        <taxon>Bacillati</taxon>
        <taxon>Bacillota</taxon>
        <taxon>Bacilli</taxon>
        <taxon>Bacillales</taxon>
        <taxon>Caryophanaceae</taxon>
        <taxon>Jeotgalibacillus</taxon>
    </lineage>
</organism>
<proteinExistence type="predicted"/>
<evidence type="ECO:0000256" key="3">
    <source>
        <dbReference type="ARBA" id="ARBA00022553"/>
    </source>
</evidence>
<gene>
    <name evidence="14" type="ORF">ACFS5P_12615</name>
</gene>
<dbReference type="Proteomes" id="UP001597561">
    <property type="component" value="Unassembled WGS sequence"/>
</dbReference>
<evidence type="ECO:0000259" key="13">
    <source>
        <dbReference type="PROSITE" id="PS50885"/>
    </source>
</evidence>
<feature type="transmembrane region" description="Helical" evidence="12">
    <location>
        <begin position="12"/>
        <end position="35"/>
    </location>
</feature>
<dbReference type="Gene3D" id="1.10.8.500">
    <property type="entry name" value="HAMP domain in histidine kinase"/>
    <property type="match status" value="1"/>
</dbReference>
<dbReference type="Pfam" id="PF00672">
    <property type="entry name" value="HAMP"/>
    <property type="match status" value="1"/>
</dbReference>
<feature type="transmembrane region" description="Helical" evidence="12">
    <location>
        <begin position="299"/>
        <end position="319"/>
    </location>
</feature>
<keyword evidence="8" id="KW-0067">ATP-binding</keyword>
<dbReference type="SMART" id="SM00304">
    <property type="entry name" value="HAMP"/>
    <property type="match status" value="1"/>
</dbReference>
<dbReference type="InterPro" id="IPR003660">
    <property type="entry name" value="HAMP_dom"/>
</dbReference>
<keyword evidence="10" id="KW-0902">Two-component regulatory system</keyword>
<evidence type="ECO:0000313" key="15">
    <source>
        <dbReference type="Proteomes" id="UP001597561"/>
    </source>
</evidence>
<reference evidence="15" key="1">
    <citation type="journal article" date="2019" name="Int. J. Syst. Evol. Microbiol.">
        <title>The Global Catalogue of Microorganisms (GCM) 10K type strain sequencing project: providing services to taxonomists for standard genome sequencing and annotation.</title>
        <authorList>
            <consortium name="The Broad Institute Genomics Platform"/>
            <consortium name="The Broad Institute Genome Sequencing Center for Infectious Disease"/>
            <person name="Wu L."/>
            <person name="Ma J."/>
        </authorList>
    </citation>
    <scope>NUCLEOTIDE SEQUENCE [LARGE SCALE GENOMIC DNA]</scope>
    <source>
        <strain evidence="15">KCTC 13528</strain>
    </source>
</reference>
<feature type="domain" description="HAMP" evidence="13">
    <location>
        <begin position="320"/>
        <end position="372"/>
    </location>
</feature>
<dbReference type="InterPro" id="IPR003594">
    <property type="entry name" value="HATPase_dom"/>
</dbReference>
<evidence type="ECO:0000256" key="11">
    <source>
        <dbReference type="ARBA" id="ARBA00023136"/>
    </source>
</evidence>
<evidence type="ECO:0000256" key="10">
    <source>
        <dbReference type="ARBA" id="ARBA00023012"/>
    </source>
</evidence>
<evidence type="ECO:0000256" key="7">
    <source>
        <dbReference type="ARBA" id="ARBA00022777"/>
    </source>
</evidence>
<keyword evidence="4 14" id="KW-0808">Transferase</keyword>
<dbReference type="InterPro" id="IPR036890">
    <property type="entry name" value="HATPase_C_sf"/>
</dbReference>
<keyword evidence="3" id="KW-0597">Phosphoprotein</keyword>
<comment type="caution">
    <text evidence="14">The sequence shown here is derived from an EMBL/GenBank/DDBJ whole genome shotgun (WGS) entry which is preliminary data.</text>
</comment>
<keyword evidence="11 12" id="KW-0472">Membrane</keyword>
<evidence type="ECO:0000256" key="4">
    <source>
        <dbReference type="ARBA" id="ARBA00022679"/>
    </source>
</evidence>
<evidence type="ECO:0000256" key="5">
    <source>
        <dbReference type="ARBA" id="ARBA00022692"/>
    </source>
</evidence>
<dbReference type="PANTHER" id="PTHR34220:SF11">
    <property type="entry name" value="SENSOR PROTEIN KINASE HPTS"/>
    <property type="match status" value="1"/>
</dbReference>
<evidence type="ECO:0000256" key="12">
    <source>
        <dbReference type="SAM" id="Phobius"/>
    </source>
</evidence>
<keyword evidence="7 14" id="KW-0418">Kinase</keyword>
<evidence type="ECO:0000256" key="8">
    <source>
        <dbReference type="ARBA" id="ARBA00022840"/>
    </source>
</evidence>
<evidence type="ECO:0000313" key="14">
    <source>
        <dbReference type="EMBL" id="MFD2912722.1"/>
    </source>
</evidence>
<protein>
    <submittedName>
        <fullName evidence="14">Sensor histidine kinase</fullName>
        <ecNumber evidence="14">2.7.13.3</ecNumber>
    </submittedName>
</protein>
<keyword evidence="2" id="KW-1003">Cell membrane</keyword>
<dbReference type="RefSeq" id="WP_204729740.1">
    <property type="nucleotide sequence ID" value="NZ_JAFBDK010000010.1"/>
</dbReference>
<dbReference type="GO" id="GO:0004673">
    <property type="term" value="F:protein histidine kinase activity"/>
    <property type="evidence" value="ECO:0007669"/>
    <property type="project" value="UniProtKB-EC"/>
</dbReference>
<dbReference type="PANTHER" id="PTHR34220">
    <property type="entry name" value="SENSOR HISTIDINE KINASE YPDA"/>
    <property type="match status" value="1"/>
</dbReference>
<evidence type="ECO:0000256" key="9">
    <source>
        <dbReference type="ARBA" id="ARBA00022989"/>
    </source>
</evidence>
<evidence type="ECO:0000256" key="2">
    <source>
        <dbReference type="ARBA" id="ARBA00022475"/>
    </source>
</evidence>
<dbReference type="Pfam" id="PF02518">
    <property type="entry name" value="HATPase_c"/>
    <property type="match status" value="1"/>
</dbReference>
<dbReference type="PROSITE" id="PS50885">
    <property type="entry name" value="HAMP"/>
    <property type="match status" value="1"/>
</dbReference>
<dbReference type="Pfam" id="PF06580">
    <property type="entry name" value="His_kinase"/>
    <property type="match status" value="1"/>
</dbReference>
<keyword evidence="6" id="KW-0547">Nucleotide-binding</keyword>